<dbReference type="InterPro" id="IPR001387">
    <property type="entry name" value="Cro/C1-type_HTH"/>
</dbReference>
<dbReference type="Proteomes" id="UP001595836">
    <property type="component" value="Unassembled WGS sequence"/>
</dbReference>
<accession>A0ABV9PU04</accession>
<gene>
    <name evidence="2" type="ORF">ACFO7U_16930</name>
</gene>
<dbReference type="Pfam" id="PF13560">
    <property type="entry name" value="HTH_31"/>
    <property type="match status" value="1"/>
</dbReference>
<dbReference type="CDD" id="cd00093">
    <property type="entry name" value="HTH_XRE"/>
    <property type="match status" value="1"/>
</dbReference>
<dbReference type="PANTHER" id="PTHR33055">
    <property type="entry name" value="TRANSPOSASE FOR INSERTION SEQUENCE ELEMENT IS1111A"/>
    <property type="match status" value="1"/>
</dbReference>
<dbReference type="NCBIfam" id="NF033542">
    <property type="entry name" value="transpos_IS110"/>
    <property type="match status" value="1"/>
</dbReference>
<evidence type="ECO:0000313" key="2">
    <source>
        <dbReference type="EMBL" id="MFC4756455.1"/>
    </source>
</evidence>
<name>A0ABV9PU04_9ACTN</name>
<dbReference type="EMBL" id="JBHSHP010000061">
    <property type="protein sequence ID" value="MFC4756455.1"/>
    <property type="molecule type" value="Genomic_DNA"/>
</dbReference>
<dbReference type="RefSeq" id="WP_380059712.1">
    <property type="nucleotide sequence ID" value="NZ_JBHSHP010000061.1"/>
</dbReference>
<keyword evidence="3" id="KW-1185">Reference proteome</keyword>
<dbReference type="Pfam" id="PF01548">
    <property type="entry name" value="DEDD_Tnp_IS110"/>
    <property type="match status" value="1"/>
</dbReference>
<dbReference type="Gene3D" id="1.10.260.40">
    <property type="entry name" value="lambda repressor-like DNA-binding domains"/>
    <property type="match status" value="1"/>
</dbReference>
<comment type="caution">
    <text evidence="2">The sequence shown here is derived from an EMBL/GenBank/DDBJ whole genome shotgun (WGS) entry which is preliminary data.</text>
</comment>
<reference evidence="3" key="1">
    <citation type="journal article" date="2019" name="Int. J. Syst. Evol. Microbiol.">
        <title>The Global Catalogue of Microorganisms (GCM) 10K type strain sequencing project: providing services to taxonomists for standard genome sequencing and annotation.</title>
        <authorList>
            <consortium name="The Broad Institute Genomics Platform"/>
            <consortium name="The Broad Institute Genome Sequencing Center for Infectious Disease"/>
            <person name="Wu L."/>
            <person name="Ma J."/>
        </authorList>
    </citation>
    <scope>NUCLEOTIDE SEQUENCE [LARGE SCALE GENOMIC DNA]</scope>
    <source>
        <strain evidence="3">JCM 11882</strain>
    </source>
</reference>
<evidence type="ECO:0000259" key="1">
    <source>
        <dbReference type="PROSITE" id="PS50943"/>
    </source>
</evidence>
<sequence>MLAAGTGARLGDLEVPATPDGYERLLGFVSSFGLIALIGVEGTNSYGAGLARFLAAAGVAIREVIRPKRSQRRRGKSDPIDAYAAASQALAEPEALPVAKTADGSVEQIRVLMAVRRSAMKARVAAHRQITSLLVTAPDTVRTRFAHLDGDHLIDILAATRPGPAADTVPAATGQALRRLARRHQALTEEITEIDTELRTLVTRVAPAMLATPGFGVITTATLLITAGDNPDRLHSEASLAALCGAAPIPASSGKTTRHRLNRGGDRQANWALHQVALVRLSTDPRTKAYAARLTAAGKSKKDVLRCLKRAIARQAWHLLVHPSPAPRIDDLRTLRHERGLTLAQAAEHLGTVAARISELERGTRLNLALATAYREWLNTQQTLSLAA</sequence>
<dbReference type="InterPro" id="IPR010982">
    <property type="entry name" value="Lambda_DNA-bd_dom_sf"/>
</dbReference>
<proteinExistence type="predicted"/>
<feature type="domain" description="HTH cro/C1-type" evidence="1">
    <location>
        <begin position="332"/>
        <end position="386"/>
    </location>
</feature>
<dbReference type="InterPro" id="IPR002525">
    <property type="entry name" value="Transp_IS110-like_N"/>
</dbReference>
<dbReference type="Pfam" id="PF02371">
    <property type="entry name" value="Transposase_20"/>
    <property type="match status" value="1"/>
</dbReference>
<dbReference type="SUPFAM" id="SSF47413">
    <property type="entry name" value="lambda repressor-like DNA-binding domains"/>
    <property type="match status" value="1"/>
</dbReference>
<dbReference type="InterPro" id="IPR003346">
    <property type="entry name" value="Transposase_20"/>
</dbReference>
<evidence type="ECO:0000313" key="3">
    <source>
        <dbReference type="Proteomes" id="UP001595836"/>
    </source>
</evidence>
<dbReference type="PANTHER" id="PTHR33055:SF16">
    <property type="entry name" value="TRANSPOSASE FOR INSERTION SEQUENCE ELEMENT IS1547"/>
    <property type="match status" value="1"/>
</dbReference>
<dbReference type="InterPro" id="IPR047650">
    <property type="entry name" value="Transpos_IS110"/>
</dbReference>
<dbReference type="PROSITE" id="PS50943">
    <property type="entry name" value="HTH_CROC1"/>
    <property type="match status" value="1"/>
</dbReference>
<organism evidence="2 3">
    <name type="scientific">Dietzia aurantiaca</name>
    <dbReference type="NCBI Taxonomy" id="983873"/>
    <lineage>
        <taxon>Bacteria</taxon>
        <taxon>Bacillati</taxon>
        <taxon>Actinomycetota</taxon>
        <taxon>Actinomycetes</taxon>
        <taxon>Mycobacteriales</taxon>
        <taxon>Dietziaceae</taxon>
        <taxon>Dietzia</taxon>
    </lineage>
</organism>
<protein>
    <submittedName>
        <fullName evidence="2">IS110 family transposase</fullName>
    </submittedName>
</protein>